<sequence length="149" mass="16124">MRRRGPWLPPPLLQVFLLLLVSPPVLLASSSAGETLVDRDLISSDECVCVCCVRAFHASRRARGGGGPFVARSSAGSTGCADGRLTRRHLGTPLCRRFSERSVVLLLQQQPPGRQLRPCQPVVEEPASSRRQVPAPTGAFEPLPGLRHV</sequence>
<proteinExistence type="predicted"/>
<feature type="chain" id="PRO_5039917756" description="Secreted protein" evidence="2">
    <location>
        <begin position="29"/>
        <end position="149"/>
    </location>
</feature>
<keyword evidence="2" id="KW-0732">Signal</keyword>
<evidence type="ECO:0000313" key="4">
    <source>
        <dbReference type="Proteomes" id="UP000821853"/>
    </source>
</evidence>
<keyword evidence="4" id="KW-1185">Reference proteome</keyword>
<organism evidence="3 4">
    <name type="scientific">Haemaphysalis longicornis</name>
    <name type="common">Bush tick</name>
    <dbReference type="NCBI Taxonomy" id="44386"/>
    <lineage>
        <taxon>Eukaryota</taxon>
        <taxon>Metazoa</taxon>
        <taxon>Ecdysozoa</taxon>
        <taxon>Arthropoda</taxon>
        <taxon>Chelicerata</taxon>
        <taxon>Arachnida</taxon>
        <taxon>Acari</taxon>
        <taxon>Parasitiformes</taxon>
        <taxon>Ixodida</taxon>
        <taxon>Ixodoidea</taxon>
        <taxon>Ixodidae</taxon>
        <taxon>Haemaphysalinae</taxon>
        <taxon>Haemaphysalis</taxon>
    </lineage>
</organism>
<protein>
    <recommendedName>
        <fullName evidence="5">Secreted protein</fullName>
    </recommendedName>
</protein>
<comment type="caution">
    <text evidence="3">The sequence shown here is derived from an EMBL/GenBank/DDBJ whole genome shotgun (WGS) entry which is preliminary data.</text>
</comment>
<gene>
    <name evidence="3" type="ORF">HPB48_017337</name>
</gene>
<evidence type="ECO:0000256" key="1">
    <source>
        <dbReference type="SAM" id="MobiDB-lite"/>
    </source>
</evidence>
<dbReference type="VEuPathDB" id="VectorBase:HLOH_041107"/>
<dbReference type="EMBL" id="JABSTR010000010">
    <property type="protein sequence ID" value="KAH9380553.1"/>
    <property type="molecule type" value="Genomic_DNA"/>
</dbReference>
<feature type="region of interest" description="Disordered" evidence="1">
    <location>
        <begin position="113"/>
        <end position="149"/>
    </location>
</feature>
<dbReference type="AlphaFoldDB" id="A0A9J6H0H0"/>
<evidence type="ECO:0008006" key="5">
    <source>
        <dbReference type="Google" id="ProtNLM"/>
    </source>
</evidence>
<name>A0A9J6H0H0_HAELO</name>
<dbReference type="Proteomes" id="UP000821853">
    <property type="component" value="Chromosome 8"/>
</dbReference>
<reference evidence="3 4" key="1">
    <citation type="journal article" date="2020" name="Cell">
        <title>Large-Scale Comparative Analyses of Tick Genomes Elucidate Their Genetic Diversity and Vector Capacities.</title>
        <authorList>
            <consortium name="Tick Genome and Microbiome Consortium (TIGMIC)"/>
            <person name="Jia N."/>
            <person name="Wang J."/>
            <person name="Shi W."/>
            <person name="Du L."/>
            <person name="Sun Y."/>
            <person name="Zhan W."/>
            <person name="Jiang J.F."/>
            <person name="Wang Q."/>
            <person name="Zhang B."/>
            <person name="Ji P."/>
            <person name="Bell-Sakyi L."/>
            <person name="Cui X.M."/>
            <person name="Yuan T.T."/>
            <person name="Jiang B.G."/>
            <person name="Yang W.F."/>
            <person name="Lam T.T."/>
            <person name="Chang Q.C."/>
            <person name="Ding S.J."/>
            <person name="Wang X.J."/>
            <person name="Zhu J.G."/>
            <person name="Ruan X.D."/>
            <person name="Zhao L."/>
            <person name="Wei J.T."/>
            <person name="Ye R.Z."/>
            <person name="Que T.C."/>
            <person name="Du C.H."/>
            <person name="Zhou Y.H."/>
            <person name="Cheng J.X."/>
            <person name="Dai P.F."/>
            <person name="Guo W.B."/>
            <person name="Han X.H."/>
            <person name="Huang E.J."/>
            <person name="Li L.F."/>
            <person name="Wei W."/>
            <person name="Gao Y.C."/>
            <person name="Liu J.Z."/>
            <person name="Shao H.Z."/>
            <person name="Wang X."/>
            <person name="Wang C.C."/>
            <person name="Yang T.C."/>
            <person name="Huo Q.B."/>
            <person name="Li W."/>
            <person name="Chen H.Y."/>
            <person name="Chen S.E."/>
            <person name="Zhou L.G."/>
            <person name="Ni X.B."/>
            <person name="Tian J.H."/>
            <person name="Sheng Y."/>
            <person name="Liu T."/>
            <person name="Pan Y.S."/>
            <person name="Xia L.Y."/>
            <person name="Li J."/>
            <person name="Zhao F."/>
            <person name="Cao W.C."/>
        </authorList>
    </citation>
    <scope>NUCLEOTIDE SEQUENCE [LARGE SCALE GENOMIC DNA]</scope>
    <source>
        <strain evidence="3">HaeL-2018</strain>
    </source>
</reference>
<evidence type="ECO:0000313" key="3">
    <source>
        <dbReference type="EMBL" id="KAH9380553.1"/>
    </source>
</evidence>
<evidence type="ECO:0000256" key="2">
    <source>
        <dbReference type="SAM" id="SignalP"/>
    </source>
</evidence>
<accession>A0A9J6H0H0</accession>
<feature type="signal peptide" evidence="2">
    <location>
        <begin position="1"/>
        <end position="28"/>
    </location>
</feature>